<evidence type="ECO:0000313" key="2">
    <source>
        <dbReference type="Ensembl" id="ENSCRFP00000005688.1"/>
    </source>
</evidence>
<proteinExistence type="predicted"/>
<organism evidence="2 3">
    <name type="scientific">Cyanoderma ruficeps</name>
    <name type="common">rufous-capped babbler</name>
    <dbReference type="NCBI Taxonomy" id="181631"/>
    <lineage>
        <taxon>Eukaryota</taxon>
        <taxon>Metazoa</taxon>
        <taxon>Chordata</taxon>
        <taxon>Craniata</taxon>
        <taxon>Vertebrata</taxon>
        <taxon>Euteleostomi</taxon>
        <taxon>Archelosauria</taxon>
        <taxon>Archosauria</taxon>
        <taxon>Dinosauria</taxon>
        <taxon>Saurischia</taxon>
        <taxon>Theropoda</taxon>
        <taxon>Coelurosauria</taxon>
        <taxon>Aves</taxon>
        <taxon>Neognathae</taxon>
        <taxon>Neoaves</taxon>
        <taxon>Telluraves</taxon>
        <taxon>Australaves</taxon>
        <taxon>Passeriformes</taxon>
        <taxon>Sylvioidea</taxon>
        <taxon>Timaliidae</taxon>
        <taxon>Cyanoderma</taxon>
    </lineage>
</organism>
<reference evidence="2" key="2">
    <citation type="submission" date="2025-09" db="UniProtKB">
        <authorList>
            <consortium name="Ensembl"/>
        </authorList>
    </citation>
    <scope>IDENTIFICATION</scope>
</reference>
<sequence length="116" mass="13013">LFPILSVLHLSLMLAIISVTFLLLFIYPSLSHFLLQTVPLLICLISLPVIPQMEKALLLQGRAVQTGSNHSVNVHDPVPEKLSCCQITESQNILNWSRPTTPTTLNWSRAQLLSEW</sequence>
<name>A0A8C3P529_9PASS</name>
<keyword evidence="1" id="KW-0472">Membrane</keyword>
<evidence type="ECO:0000256" key="1">
    <source>
        <dbReference type="SAM" id="Phobius"/>
    </source>
</evidence>
<protein>
    <submittedName>
        <fullName evidence="2">Uncharacterized protein</fullName>
    </submittedName>
</protein>
<keyword evidence="1" id="KW-0812">Transmembrane</keyword>
<keyword evidence="1" id="KW-1133">Transmembrane helix</keyword>
<dbReference type="Ensembl" id="ENSCRFT00000005906.1">
    <property type="protein sequence ID" value="ENSCRFP00000005688.1"/>
    <property type="gene ID" value="ENSCRFG00000004570.1"/>
</dbReference>
<dbReference type="Proteomes" id="UP000694396">
    <property type="component" value="Unplaced"/>
</dbReference>
<feature type="transmembrane region" description="Helical" evidence="1">
    <location>
        <begin position="33"/>
        <end position="50"/>
    </location>
</feature>
<evidence type="ECO:0000313" key="3">
    <source>
        <dbReference type="Proteomes" id="UP000694396"/>
    </source>
</evidence>
<reference evidence="2" key="1">
    <citation type="submission" date="2025-08" db="UniProtKB">
        <authorList>
            <consortium name="Ensembl"/>
        </authorList>
    </citation>
    <scope>IDENTIFICATION</scope>
</reference>
<feature type="transmembrane region" description="Helical" evidence="1">
    <location>
        <begin position="7"/>
        <end position="27"/>
    </location>
</feature>
<keyword evidence="3" id="KW-1185">Reference proteome</keyword>
<dbReference type="AlphaFoldDB" id="A0A8C3P529"/>
<accession>A0A8C3P529</accession>